<evidence type="ECO:0000256" key="1">
    <source>
        <dbReference type="ARBA" id="ARBA00023224"/>
    </source>
</evidence>
<dbReference type="EMBL" id="VBRY01000013">
    <property type="protein sequence ID" value="TLS65701.1"/>
    <property type="molecule type" value="Genomic_DNA"/>
</dbReference>
<evidence type="ECO:0000259" key="7">
    <source>
        <dbReference type="PROSITE" id="PS50885"/>
    </source>
</evidence>
<evidence type="ECO:0000256" key="4">
    <source>
        <dbReference type="SAM" id="MobiDB-lite"/>
    </source>
</evidence>
<dbReference type="SMART" id="SM00283">
    <property type="entry name" value="MA"/>
    <property type="match status" value="1"/>
</dbReference>
<feature type="domain" description="Methyl-accepting transducer" evidence="6">
    <location>
        <begin position="441"/>
        <end position="677"/>
    </location>
</feature>
<evidence type="ECO:0000313" key="9">
    <source>
        <dbReference type="Proteomes" id="UP000306585"/>
    </source>
</evidence>
<dbReference type="Gene3D" id="1.10.287.950">
    <property type="entry name" value="Methyl-accepting chemotaxis protein"/>
    <property type="match status" value="1"/>
</dbReference>
<sequence length="726" mass="80041">MNLALIFGVIGLIWVGWIGINGLVKGEALNSLESLQTLQLKQHQVSQTLARLGYGGAIHHFKDYILRQKAQDLEYFLQESGEASEELHHIERVGLVSRENNEMAMRLIQMIGKYRKAIEVARTMGAQGASIASVDAAVRVDDTPYIDAMGKLNDEVFTATDRQIAYISGISSGFAGDYQTIYVRQVAMRGFLQAIGYGGLIHHFENYLLRGEKAYFENFQRDYQQFLLQVDHYRKAEGISQNELDDLQLIERAMAQYHSHLEVVRRMRAEGHSIRDILPQVEVNDAAALQALGDLSDRLEASSIHVIAHAKEQVKTAVDRAYQQIWVIVPVTILLMFISGWLLNRSIFLGFDEAEHDIRNIKRGDMITPIRTSRQDELGHLIQTLEVMRNELHQGMVLSEFAIKSEREKLDKRAQAQEQEQALVLSFERKLEGVTELVASVSASIDQIAVALAEEAQVMSEQADNAMLSSKQAGEHVTGTATASEEIVSSTAVVTERTANASDVSGQAVERSMQASRTIAQFVASTEKIGSIVQIISGIAEKTNLLALNANIEAARAGAAGRGFSVVASEVKELANQTARATSEITDLINQVQQQSEYATQSIDSIADVITQTNSVSQEVSLMMAEQSEAAREISHGARLAAEQMHYIDSEIVKVSHATGNISDKARMLLAAAAELKETISVQQRYADDFISRFEASRKGEGAVEASDAGVDDDAMLNDGDDELWD</sequence>
<organism evidence="8 9">
    <name type="scientific">Mariprofundus erugo</name>
    <dbReference type="NCBI Taxonomy" id="2528639"/>
    <lineage>
        <taxon>Bacteria</taxon>
        <taxon>Pseudomonadati</taxon>
        <taxon>Pseudomonadota</taxon>
        <taxon>Candidatius Mariprofundia</taxon>
        <taxon>Mariprofundales</taxon>
        <taxon>Mariprofundaceae</taxon>
        <taxon>Mariprofundus</taxon>
    </lineage>
</organism>
<feature type="region of interest" description="Disordered" evidence="4">
    <location>
        <begin position="700"/>
        <end position="726"/>
    </location>
</feature>
<evidence type="ECO:0000313" key="8">
    <source>
        <dbReference type="EMBL" id="TLS65701.1"/>
    </source>
</evidence>
<keyword evidence="9" id="KW-1185">Reference proteome</keyword>
<name>A0A5R9GFC3_9PROT</name>
<dbReference type="PROSITE" id="PS50111">
    <property type="entry name" value="CHEMOTAXIS_TRANSDUC_2"/>
    <property type="match status" value="1"/>
</dbReference>
<dbReference type="GO" id="GO:0016020">
    <property type="term" value="C:membrane"/>
    <property type="evidence" value="ECO:0007669"/>
    <property type="project" value="InterPro"/>
</dbReference>
<protein>
    <submittedName>
        <fullName evidence="8">HAMP domain-containing protein</fullName>
    </submittedName>
</protein>
<feature type="domain" description="HAMP" evidence="7">
    <location>
        <begin position="345"/>
        <end position="397"/>
    </location>
</feature>
<dbReference type="PANTHER" id="PTHR32089">
    <property type="entry name" value="METHYL-ACCEPTING CHEMOTAXIS PROTEIN MCPB"/>
    <property type="match status" value="1"/>
</dbReference>
<dbReference type="PROSITE" id="PS50885">
    <property type="entry name" value="HAMP"/>
    <property type="match status" value="1"/>
</dbReference>
<keyword evidence="5" id="KW-0472">Membrane</keyword>
<dbReference type="Pfam" id="PF00015">
    <property type="entry name" value="MCPsignal"/>
    <property type="match status" value="1"/>
</dbReference>
<dbReference type="RefSeq" id="WP_161595243.1">
    <property type="nucleotide sequence ID" value="NZ_VBRY01000013.1"/>
</dbReference>
<comment type="caution">
    <text evidence="8">The sequence shown here is derived from an EMBL/GenBank/DDBJ whole genome shotgun (WGS) entry which is preliminary data.</text>
</comment>
<accession>A0A5R9GFC3</accession>
<dbReference type="GO" id="GO:0007165">
    <property type="term" value="P:signal transduction"/>
    <property type="evidence" value="ECO:0007669"/>
    <property type="project" value="UniProtKB-KW"/>
</dbReference>
<keyword evidence="1 3" id="KW-0807">Transducer</keyword>
<evidence type="ECO:0000256" key="5">
    <source>
        <dbReference type="SAM" id="Phobius"/>
    </source>
</evidence>
<proteinExistence type="inferred from homology"/>
<evidence type="ECO:0000259" key="6">
    <source>
        <dbReference type="PROSITE" id="PS50111"/>
    </source>
</evidence>
<dbReference type="Gene3D" id="6.10.340.10">
    <property type="match status" value="1"/>
</dbReference>
<dbReference type="PANTHER" id="PTHR32089:SF112">
    <property type="entry name" value="LYSOZYME-LIKE PROTEIN-RELATED"/>
    <property type="match status" value="1"/>
</dbReference>
<dbReference type="InterPro" id="IPR004089">
    <property type="entry name" value="MCPsignal_dom"/>
</dbReference>
<reference evidence="8 9" key="1">
    <citation type="journal article" date="2019" name="Appl. Environ. Microbiol.">
        <title>Environmental Evidence and Genomic Insight of Iron-oxidizing Bacteria Preference Towards More Corrosion Resistant Stainless Steel at Higher Salinities.</title>
        <authorList>
            <person name="Garrison C.E."/>
            <person name="Price K.A."/>
            <person name="Field E.K."/>
        </authorList>
    </citation>
    <scope>NUCLEOTIDE SEQUENCE [LARGE SCALE GENOMIC DNA]</scope>
    <source>
        <strain evidence="8 9">P3</strain>
    </source>
</reference>
<dbReference type="AlphaFoldDB" id="A0A5R9GFC3"/>
<feature type="compositionally biased region" description="Acidic residues" evidence="4">
    <location>
        <begin position="710"/>
        <end position="726"/>
    </location>
</feature>
<feature type="transmembrane region" description="Helical" evidence="5">
    <location>
        <begin position="325"/>
        <end position="343"/>
    </location>
</feature>
<dbReference type="SUPFAM" id="SSF58104">
    <property type="entry name" value="Methyl-accepting chemotaxis protein (MCP) signaling domain"/>
    <property type="match status" value="1"/>
</dbReference>
<evidence type="ECO:0000256" key="3">
    <source>
        <dbReference type="PROSITE-ProRule" id="PRU00284"/>
    </source>
</evidence>
<gene>
    <name evidence="8" type="ORF">FEF65_12050</name>
</gene>
<keyword evidence="5" id="KW-0812">Transmembrane</keyword>
<comment type="similarity">
    <text evidence="2">Belongs to the methyl-accepting chemotaxis (MCP) protein family.</text>
</comment>
<keyword evidence="5" id="KW-1133">Transmembrane helix</keyword>
<evidence type="ECO:0000256" key="2">
    <source>
        <dbReference type="ARBA" id="ARBA00029447"/>
    </source>
</evidence>
<feature type="transmembrane region" description="Helical" evidence="5">
    <location>
        <begin position="6"/>
        <end position="24"/>
    </location>
</feature>
<dbReference type="InterPro" id="IPR003660">
    <property type="entry name" value="HAMP_dom"/>
</dbReference>
<dbReference type="Proteomes" id="UP000306585">
    <property type="component" value="Unassembled WGS sequence"/>
</dbReference>